<dbReference type="InterPro" id="IPR011527">
    <property type="entry name" value="ABC1_TM_dom"/>
</dbReference>
<evidence type="ECO:0000256" key="4">
    <source>
        <dbReference type="ARBA" id="ARBA00022840"/>
    </source>
</evidence>
<dbReference type="Pfam" id="PF00664">
    <property type="entry name" value="ABC_membrane"/>
    <property type="match status" value="1"/>
</dbReference>
<dbReference type="AlphaFoldDB" id="A0A368LPF9"/>
<dbReference type="GO" id="GO:0016887">
    <property type="term" value="F:ATP hydrolysis activity"/>
    <property type="evidence" value="ECO:0007669"/>
    <property type="project" value="InterPro"/>
</dbReference>
<evidence type="ECO:0000259" key="10">
    <source>
        <dbReference type="PROSITE" id="PS50990"/>
    </source>
</evidence>
<feature type="transmembrane region" description="Helical" evidence="7">
    <location>
        <begin position="206"/>
        <end position="226"/>
    </location>
</feature>
<dbReference type="Gene3D" id="3.90.70.10">
    <property type="entry name" value="Cysteine proteinases"/>
    <property type="match status" value="1"/>
</dbReference>
<feature type="domain" description="ABC transporter" evidence="8">
    <location>
        <begin position="491"/>
        <end position="716"/>
    </location>
</feature>
<keyword evidence="3" id="KW-0547">Nucleotide-binding</keyword>
<dbReference type="GeneID" id="303188957"/>
<reference evidence="11 12" key="1">
    <citation type="journal article" date="2017" name="Elife">
        <title>Extensive horizontal gene transfer in cheese-associated bacteria.</title>
        <authorList>
            <person name="Bonham K.S."/>
            <person name="Wolfe B.E."/>
            <person name="Dutton R.J."/>
        </authorList>
    </citation>
    <scope>NUCLEOTIDE SEQUENCE [LARGE SCALE GENOMIC DNA]</scope>
    <source>
        <strain evidence="11 12">JB196</strain>
    </source>
</reference>
<dbReference type="Pfam" id="PF03412">
    <property type="entry name" value="Peptidase_C39"/>
    <property type="match status" value="1"/>
</dbReference>
<keyword evidence="5 7" id="KW-1133">Transmembrane helix</keyword>
<dbReference type="Proteomes" id="UP000252479">
    <property type="component" value="Unassembled WGS sequence"/>
</dbReference>
<organism evidence="11 12">
    <name type="scientific">Vibrio casei</name>
    <dbReference type="NCBI Taxonomy" id="673372"/>
    <lineage>
        <taxon>Bacteria</taxon>
        <taxon>Pseudomonadati</taxon>
        <taxon>Pseudomonadota</taxon>
        <taxon>Gammaproteobacteria</taxon>
        <taxon>Vibrionales</taxon>
        <taxon>Vibrionaceae</taxon>
        <taxon>Vibrio</taxon>
    </lineage>
</organism>
<accession>A0A368LPF9</accession>
<dbReference type="GO" id="GO:0005886">
    <property type="term" value="C:plasma membrane"/>
    <property type="evidence" value="ECO:0007669"/>
    <property type="project" value="UniProtKB-SubCell"/>
</dbReference>
<feature type="domain" description="ABC transmembrane type-1" evidence="9">
    <location>
        <begin position="173"/>
        <end position="452"/>
    </location>
</feature>
<gene>
    <name evidence="11" type="ORF">CIK83_08495</name>
</gene>
<evidence type="ECO:0000256" key="5">
    <source>
        <dbReference type="ARBA" id="ARBA00022989"/>
    </source>
</evidence>
<dbReference type="PANTHER" id="PTHR24221:SF606">
    <property type="entry name" value="COLICIN V SECRETION-PROCESSING ATP-BINDING PROTEIN"/>
    <property type="match status" value="1"/>
</dbReference>
<dbReference type="InterPro" id="IPR003439">
    <property type="entry name" value="ABC_transporter-like_ATP-bd"/>
</dbReference>
<dbReference type="InterPro" id="IPR027417">
    <property type="entry name" value="P-loop_NTPase"/>
</dbReference>
<dbReference type="SUPFAM" id="SSF52540">
    <property type="entry name" value="P-loop containing nucleoside triphosphate hydrolases"/>
    <property type="match status" value="1"/>
</dbReference>
<dbReference type="InterPro" id="IPR036640">
    <property type="entry name" value="ABC1_TM_sf"/>
</dbReference>
<dbReference type="PROSITE" id="PS50990">
    <property type="entry name" value="PEPTIDASE_C39"/>
    <property type="match status" value="1"/>
</dbReference>
<dbReference type="SMART" id="SM00382">
    <property type="entry name" value="AAA"/>
    <property type="match status" value="1"/>
</dbReference>
<keyword evidence="2 7" id="KW-0812">Transmembrane</keyword>
<dbReference type="Pfam" id="PF00005">
    <property type="entry name" value="ABC_tran"/>
    <property type="match status" value="1"/>
</dbReference>
<dbReference type="InterPro" id="IPR017871">
    <property type="entry name" value="ABC_transporter-like_CS"/>
</dbReference>
<dbReference type="GO" id="GO:0034040">
    <property type="term" value="F:ATPase-coupled lipid transmembrane transporter activity"/>
    <property type="evidence" value="ECO:0007669"/>
    <property type="project" value="TreeGrafter"/>
</dbReference>
<feature type="transmembrane region" description="Helical" evidence="7">
    <location>
        <begin position="311"/>
        <end position="331"/>
    </location>
</feature>
<evidence type="ECO:0000259" key="9">
    <source>
        <dbReference type="PROSITE" id="PS50929"/>
    </source>
</evidence>
<dbReference type="GO" id="GO:0006508">
    <property type="term" value="P:proteolysis"/>
    <property type="evidence" value="ECO:0007669"/>
    <property type="project" value="InterPro"/>
</dbReference>
<dbReference type="PROSITE" id="PS50893">
    <property type="entry name" value="ABC_TRANSPORTER_2"/>
    <property type="match status" value="1"/>
</dbReference>
<evidence type="ECO:0000313" key="11">
    <source>
        <dbReference type="EMBL" id="RCS73646.1"/>
    </source>
</evidence>
<keyword evidence="12" id="KW-1185">Reference proteome</keyword>
<dbReference type="InterPro" id="IPR005074">
    <property type="entry name" value="Peptidase_C39"/>
</dbReference>
<feature type="transmembrane region" description="Helical" evidence="7">
    <location>
        <begin position="173"/>
        <end position="194"/>
    </location>
</feature>
<proteinExistence type="predicted"/>
<dbReference type="PANTHER" id="PTHR24221">
    <property type="entry name" value="ATP-BINDING CASSETTE SUB-FAMILY B"/>
    <property type="match status" value="1"/>
</dbReference>
<name>A0A368LPF9_9VIBR</name>
<keyword evidence="6 7" id="KW-0472">Membrane</keyword>
<feature type="transmembrane region" description="Helical" evidence="7">
    <location>
        <begin position="288"/>
        <end position="305"/>
    </location>
</feature>
<evidence type="ECO:0000259" key="8">
    <source>
        <dbReference type="PROSITE" id="PS50893"/>
    </source>
</evidence>
<evidence type="ECO:0000256" key="2">
    <source>
        <dbReference type="ARBA" id="ARBA00022692"/>
    </source>
</evidence>
<keyword evidence="4" id="KW-0067">ATP-binding</keyword>
<dbReference type="EMBL" id="QPGL01000001">
    <property type="protein sequence ID" value="RCS73646.1"/>
    <property type="molecule type" value="Genomic_DNA"/>
</dbReference>
<evidence type="ECO:0000256" key="6">
    <source>
        <dbReference type="ARBA" id="ARBA00023136"/>
    </source>
</evidence>
<comment type="caution">
    <text evidence="11">The sequence shown here is derived from an EMBL/GenBank/DDBJ whole genome shotgun (WGS) entry which is preliminary data.</text>
</comment>
<comment type="subcellular location">
    <subcellularLocation>
        <location evidence="1">Cell membrane</location>
        <topology evidence="1">Multi-pass membrane protein</topology>
    </subcellularLocation>
</comment>
<dbReference type="OrthoDB" id="9782586at2"/>
<evidence type="ECO:0000256" key="7">
    <source>
        <dbReference type="SAM" id="Phobius"/>
    </source>
</evidence>
<dbReference type="InterPro" id="IPR039421">
    <property type="entry name" value="Type_1_exporter"/>
</dbReference>
<dbReference type="Gene3D" id="1.20.1560.10">
    <property type="entry name" value="ABC transporter type 1, transmembrane domain"/>
    <property type="match status" value="1"/>
</dbReference>
<evidence type="ECO:0000256" key="1">
    <source>
        <dbReference type="ARBA" id="ARBA00004651"/>
    </source>
</evidence>
<dbReference type="CDD" id="cd18567">
    <property type="entry name" value="ABC_6TM_CvaB_RaxB_like"/>
    <property type="match status" value="1"/>
</dbReference>
<dbReference type="GO" id="GO:0008233">
    <property type="term" value="F:peptidase activity"/>
    <property type="evidence" value="ECO:0007669"/>
    <property type="project" value="InterPro"/>
</dbReference>
<dbReference type="GO" id="GO:0140359">
    <property type="term" value="F:ABC-type transporter activity"/>
    <property type="evidence" value="ECO:0007669"/>
    <property type="project" value="InterPro"/>
</dbReference>
<dbReference type="RefSeq" id="WP_086957993.1">
    <property type="nucleotide sequence ID" value="NZ_AP018680.1"/>
</dbReference>
<evidence type="ECO:0000256" key="3">
    <source>
        <dbReference type="ARBA" id="ARBA00022741"/>
    </source>
</evidence>
<dbReference type="Gene3D" id="3.40.50.300">
    <property type="entry name" value="P-loop containing nucleotide triphosphate hydrolases"/>
    <property type="match status" value="1"/>
</dbReference>
<dbReference type="SUPFAM" id="SSF90123">
    <property type="entry name" value="ABC transporter transmembrane region"/>
    <property type="match status" value="1"/>
</dbReference>
<evidence type="ECO:0000313" key="12">
    <source>
        <dbReference type="Proteomes" id="UP000252479"/>
    </source>
</evidence>
<dbReference type="PROSITE" id="PS50929">
    <property type="entry name" value="ABC_TM1F"/>
    <property type="match status" value="1"/>
</dbReference>
<dbReference type="PROSITE" id="PS00211">
    <property type="entry name" value="ABC_TRANSPORTER_1"/>
    <property type="match status" value="1"/>
</dbReference>
<protein>
    <submittedName>
        <fullName evidence="11">Peptidase domain-containing ABC transporter</fullName>
    </submittedName>
</protein>
<feature type="transmembrane region" description="Helical" evidence="7">
    <location>
        <begin position="389"/>
        <end position="409"/>
    </location>
</feature>
<sequence>MHAEGLIDWGWGKKLPLIRQTEKAECGIACLAMVADWHGYKTDLRSLRVKCGITQHGMSFARLIECGALLKLSGRAVRLDLHELQQLATPCILHWNLNHFVVLKKVTGKKIEIHDPANGALALSHDEVNKHFTGIALELTPTHDFEEKVESKAIRLSTLIGKTVGLKGALGRIFVFALVLEVLALTLPIFNQIVIDEVLVGYDKNLLVLVIGAILMVTATQTLIGLAQQWATIKLSVNFNMQWAANVFHHLFRLPIDWFEKRDIGSISAKFLAVDVIQQTLTTSVIQALLDLVLVVGTLMVMLVYSPQLSLIAIAAALGYIALRLAWFGAFKRAEENTWEASTQEESYFIETVRGVLSLRVNGTLPWRESSWRNLNINRRNAQLHEQKLGMIYSTMNVAIVSLVSASVLWFGANLVLDGLFTIGMLMAFLSYQGRFSASISSLTDKYFEFKMLSVYNERLADIVLTEKETDSDSNVIGQTNVTNNPNDNVIEFVDVYFSYGKDQSPILNGASFSVKSNEIVALVGPSGCGKSTISKLLLGIYSATSGSIYYFGDKSMASKPLRTQVGAVLQEDQLFSGSIIENITFFAGDLDEEWLVECARRAGVHDDIERLNMGYHTLIGEMGSSLSGGQKQRVLIARALYKKPKFLVLDEATSSLDIYTESFVCQMFKEIKIPILMIAHRPETIAAADRVLLMDGGLVQEIPNDFRREVQDVSL</sequence>
<feature type="domain" description="Peptidase C39" evidence="10">
    <location>
        <begin position="20"/>
        <end position="139"/>
    </location>
</feature>
<dbReference type="InterPro" id="IPR003593">
    <property type="entry name" value="AAA+_ATPase"/>
</dbReference>
<dbReference type="GO" id="GO:0005524">
    <property type="term" value="F:ATP binding"/>
    <property type="evidence" value="ECO:0007669"/>
    <property type="project" value="UniProtKB-KW"/>
</dbReference>